<protein>
    <submittedName>
        <fullName evidence="1">Uncharacterized protein</fullName>
    </submittedName>
</protein>
<dbReference type="Gene3D" id="2.60.120.260">
    <property type="entry name" value="Galactose-binding domain-like"/>
    <property type="match status" value="1"/>
</dbReference>
<evidence type="ECO:0000313" key="1">
    <source>
        <dbReference type="EMBL" id="KZT52051.1"/>
    </source>
</evidence>
<dbReference type="InParanoid" id="A0A165D4I0"/>
<name>A0A165D4I0_9BASI</name>
<dbReference type="EMBL" id="KV424080">
    <property type="protein sequence ID" value="KZT52051.1"/>
    <property type="molecule type" value="Genomic_DNA"/>
</dbReference>
<proteinExistence type="predicted"/>
<dbReference type="STRING" id="1353952.A0A165D4I0"/>
<dbReference type="Proteomes" id="UP000076842">
    <property type="component" value="Unassembled WGS sequence"/>
</dbReference>
<evidence type="ECO:0000313" key="2">
    <source>
        <dbReference type="Proteomes" id="UP000076842"/>
    </source>
</evidence>
<dbReference type="OrthoDB" id="2576334at2759"/>
<organism evidence="1 2">
    <name type="scientific">Calocera cornea HHB12733</name>
    <dbReference type="NCBI Taxonomy" id="1353952"/>
    <lineage>
        <taxon>Eukaryota</taxon>
        <taxon>Fungi</taxon>
        <taxon>Dikarya</taxon>
        <taxon>Basidiomycota</taxon>
        <taxon>Agaricomycotina</taxon>
        <taxon>Dacrymycetes</taxon>
        <taxon>Dacrymycetales</taxon>
        <taxon>Dacrymycetaceae</taxon>
        <taxon>Calocera</taxon>
    </lineage>
</organism>
<gene>
    <name evidence="1" type="ORF">CALCODRAFT_520967</name>
</gene>
<accession>A0A165D4I0</accession>
<reference evidence="1 2" key="1">
    <citation type="journal article" date="2016" name="Mol. Biol. Evol.">
        <title>Comparative Genomics of Early-Diverging Mushroom-Forming Fungi Provides Insights into the Origins of Lignocellulose Decay Capabilities.</title>
        <authorList>
            <person name="Nagy L.G."/>
            <person name="Riley R."/>
            <person name="Tritt A."/>
            <person name="Adam C."/>
            <person name="Daum C."/>
            <person name="Floudas D."/>
            <person name="Sun H."/>
            <person name="Yadav J.S."/>
            <person name="Pangilinan J."/>
            <person name="Larsson K.H."/>
            <person name="Matsuura K."/>
            <person name="Barry K."/>
            <person name="Labutti K."/>
            <person name="Kuo R."/>
            <person name="Ohm R.A."/>
            <person name="Bhattacharya S.S."/>
            <person name="Shirouzu T."/>
            <person name="Yoshinaga Y."/>
            <person name="Martin F.M."/>
            <person name="Grigoriev I.V."/>
            <person name="Hibbett D.S."/>
        </authorList>
    </citation>
    <scope>NUCLEOTIDE SEQUENCE [LARGE SCALE GENOMIC DNA]</scope>
    <source>
        <strain evidence="1 2">HHB12733</strain>
    </source>
</reference>
<dbReference type="AlphaFoldDB" id="A0A165D4I0"/>
<keyword evidence="2" id="KW-1185">Reference proteome</keyword>
<sequence length="266" mass="28466">MTSFTPYNISLNSSSPTFIYQPYRDGYWGAQGDPAGGWRGSFTGVTSWPGAGINNLGSGSPFRETYMDGSTVTLDFEGTGVYLCFTPTASSFTFTVDDDPVSTTGPSSDPACAARGGQVMAYAAGLTYGGHTATLRVNAQGSTDFQFFGGVVTVGLNGTNPILQYVDDTDPGWTYELNNTWTTSTPANDGGIDYNDTLHWMCSYGPSYTASYTFNGSSAVQLLGLLDLNIGAYTIQLDGQSYIFNGSDLWRESQQVLFFQGGLFCT</sequence>